<evidence type="ECO:0000256" key="5">
    <source>
        <dbReference type="SAM" id="SignalP"/>
    </source>
</evidence>
<keyword evidence="3 4" id="KW-0418">Kinase</keyword>
<dbReference type="PRINTS" id="PR00094">
    <property type="entry name" value="ADENYLTKNASE"/>
</dbReference>
<comment type="caution">
    <text evidence="6">The sequence shown here is derived from an EMBL/GenBank/DDBJ whole genome shotgun (WGS) entry which is preliminary data.</text>
</comment>
<dbReference type="PANTHER" id="PTHR23359">
    <property type="entry name" value="NUCLEOTIDE KINASE"/>
    <property type="match status" value="1"/>
</dbReference>
<dbReference type="SUPFAM" id="SSF52540">
    <property type="entry name" value="P-loop containing nucleoside triphosphate hydrolases"/>
    <property type="match status" value="1"/>
</dbReference>
<accession>A0A812ZEZ3</accession>
<dbReference type="OrthoDB" id="439792at2759"/>
<keyword evidence="2" id="KW-0547">Nucleotide-binding</keyword>
<evidence type="ECO:0000256" key="3">
    <source>
        <dbReference type="ARBA" id="ARBA00022777"/>
    </source>
</evidence>
<dbReference type="Gene3D" id="3.40.50.300">
    <property type="entry name" value="P-loop containing nucleotide triphosphate hydrolases"/>
    <property type="match status" value="1"/>
</dbReference>
<dbReference type="Proteomes" id="UP000601435">
    <property type="component" value="Unassembled WGS sequence"/>
</dbReference>
<protein>
    <recommendedName>
        <fullName evidence="8">Adenylate kinase</fullName>
    </recommendedName>
</protein>
<dbReference type="InterPro" id="IPR027417">
    <property type="entry name" value="P-loop_NTPase"/>
</dbReference>
<gene>
    <name evidence="6" type="ORF">SNEC2469_LOCUS24532</name>
</gene>
<dbReference type="InterPro" id="IPR000850">
    <property type="entry name" value="Adenylat/UMP-CMP_kin"/>
</dbReference>
<name>A0A812ZEZ3_9DINO</name>
<feature type="chain" id="PRO_5032557592" description="Adenylate kinase" evidence="5">
    <location>
        <begin position="29"/>
        <end position="259"/>
    </location>
</feature>
<keyword evidence="5" id="KW-0732">Signal</keyword>
<evidence type="ECO:0000256" key="2">
    <source>
        <dbReference type="ARBA" id="ARBA00022741"/>
    </source>
</evidence>
<keyword evidence="7" id="KW-1185">Reference proteome</keyword>
<dbReference type="Pfam" id="PF00406">
    <property type="entry name" value="ADK"/>
    <property type="match status" value="1"/>
</dbReference>
<dbReference type="EMBL" id="CAJNJA010047297">
    <property type="protein sequence ID" value="CAE7823435.1"/>
    <property type="molecule type" value="Genomic_DNA"/>
</dbReference>
<proteinExistence type="inferred from homology"/>
<dbReference type="GO" id="GO:0004017">
    <property type="term" value="F:AMP kinase activity"/>
    <property type="evidence" value="ECO:0007669"/>
    <property type="project" value="InterPro"/>
</dbReference>
<evidence type="ECO:0000313" key="6">
    <source>
        <dbReference type="EMBL" id="CAE7823435.1"/>
    </source>
</evidence>
<dbReference type="PROSITE" id="PS00113">
    <property type="entry name" value="ADENYLATE_KINASE"/>
    <property type="match status" value="1"/>
</dbReference>
<dbReference type="GO" id="GO:0005524">
    <property type="term" value="F:ATP binding"/>
    <property type="evidence" value="ECO:0007669"/>
    <property type="project" value="InterPro"/>
</dbReference>
<dbReference type="NCBIfam" id="TIGR01351">
    <property type="entry name" value="adk"/>
    <property type="match status" value="1"/>
</dbReference>
<dbReference type="InterPro" id="IPR033690">
    <property type="entry name" value="Adenylat_kinase_CS"/>
</dbReference>
<feature type="signal peptide" evidence="5">
    <location>
        <begin position="1"/>
        <end position="28"/>
    </location>
</feature>
<sequence>MAGARRSRGSLAVLLLAPLFFRLDDVFTSFSSTPSSALRRSSEALLVAPKLRPNERLQLTLCQARGGDAKGSLVVIAGPPAAGKGTQCEKIKDKYGFVHISTGDILRDNVKKETELGKKAKGYMDSGALVPSELIVDLVKDRLMQEDVKEKGCLLDGFPRAPDQAEAMVDAGLDVQKFLVIKVPDDTLVERGCGRRLDPETGEIYHLKFRPPPEEIVDRLVHRSDDQEPLDLRGCQERGAAANFIAGCEVRIHRFGHLC</sequence>
<evidence type="ECO:0000313" key="7">
    <source>
        <dbReference type="Proteomes" id="UP000601435"/>
    </source>
</evidence>
<organism evidence="6 7">
    <name type="scientific">Symbiodinium necroappetens</name>
    <dbReference type="NCBI Taxonomy" id="1628268"/>
    <lineage>
        <taxon>Eukaryota</taxon>
        <taxon>Sar</taxon>
        <taxon>Alveolata</taxon>
        <taxon>Dinophyceae</taxon>
        <taxon>Suessiales</taxon>
        <taxon>Symbiodiniaceae</taxon>
        <taxon>Symbiodinium</taxon>
    </lineage>
</organism>
<dbReference type="AlphaFoldDB" id="A0A812ZEZ3"/>
<dbReference type="HAMAP" id="MF_00235">
    <property type="entry name" value="Adenylate_kinase_Adk"/>
    <property type="match status" value="1"/>
</dbReference>
<evidence type="ECO:0008006" key="8">
    <source>
        <dbReference type="Google" id="ProtNLM"/>
    </source>
</evidence>
<evidence type="ECO:0000256" key="4">
    <source>
        <dbReference type="RuleBase" id="RU003330"/>
    </source>
</evidence>
<evidence type="ECO:0000256" key="1">
    <source>
        <dbReference type="ARBA" id="ARBA00022679"/>
    </source>
</evidence>
<keyword evidence="1 4" id="KW-0808">Transferase</keyword>
<dbReference type="InterPro" id="IPR006259">
    <property type="entry name" value="Adenyl_kin_sub"/>
</dbReference>
<dbReference type="CDD" id="cd01428">
    <property type="entry name" value="ADK"/>
    <property type="match status" value="1"/>
</dbReference>
<reference evidence="6" key="1">
    <citation type="submission" date="2021-02" db="EMBL/GenBank/DDBJ databases">
        <authorList>
            <person name="Dougan E. K."/>
            <person name="Rhodes N."/>
            <person name="Thang M."/>
            <person name="Chan C."/>
        </authorList>
    </citation>
    <scope>NUCLEOTIDE SEQUENCE</scope>
</reference>
<comment type="similarity">
    <text evidence="4">Belongs to the adenylate kinase family.</text>
</comment>